<dbReference type="SMART" id="SM00304">
    <property type="entry name" value="HAMP"/>
    <property type="match status" value="1"/>
</dbReference>
<accession>A0A3Q8X2U4</accession>
<dbReference type="InterPro" id="IPR029787">
    <property type="entry name" value="Nucleotide_cyclase"/>
</dbReference>
<proteinExistence type="predicted"/>
<reference evidence="12" key="1">
    <citation type="submission" date="2018-12" db="EMBL/GenBank/DDBJ databases">
        <title>Genome sequence of Peanibacillus sp.</title>
        <authorList>
            <person name="Subramani G."/>
            <person name="Srinivasan S."/>
            <person name="Kim M.K."/>
        </authorList>
    </citation>
    <scope>NUCLEOTIDE SEQUENCE [LARGE SCALE GENOMIC DNA]</scope>
    <source>
        <strain evidence="12">18JY67-1</strain>
    </source>
</reference>
<keyword evidence="6" id="KW-0175">Coiled coil</keyword>
<dbReference type="Pfam" id="PF00672">
    <property type="entry name" value="HAMP"/>
    <property type="match status" value="1"/>
</dbReference>
<evidence type="ECO:0000256" key="3">
    <source>
        <dbReference type="ARBA" id="ARBA00022692"/>
    </source>
</evidence>
<dbReference type="KEGG" id="palb:EJC50_05410"/>
<dbReference type="CDD" id="cd18773">
    <property type="entry name" value="PDC1_HK_sensor"/>
    <property type="match status" value="1"/>
</dbReference>
<dbReference type="PROSITE" id="PS50887">
    <property type="entry name" value="GGDEF"/>
    <property type="match status" value="1"/>
</dbReference>
<dbReference type="InterPro" id="IPR035919">
    <property type="entry name" value="EAL_sf"/>
</dbReference>
<keyword evidence="3 7" id="KW-0812">Transmembrane</keyword>
<feature type="transmembrane region" description="Helical" evidence="7">
    <location>
        <begin position="279"/>
        <end position="302"/>
    </location>
</feature>
<evidence type="ECO:0000256" key="4">
    <source>
        <dbReference type="ARBA" id="ARBA00022989"/>
    </source>
</evidence>
<dbReference type="SUPFAM" id="SSF141868">
    <property type="entry name" value="EAL domain-like"/>
    <property type="match status" value="1"/>
</dbReference>
<dbReference type="SMART" id="SM00267">
    <property type="entry name" value="GGDEF"/>
    <property type="match status" value="1"/>
</dbReference>
<evidence type="ECO:0000313" key="11">
    <source>
        <dbReference type="EMBL" id="AZN39162.1"/>
    </source>
</evidence>
<dbReference type="PROSITE" id="PS50883">
    <property type="entry name" value="EAL"/>
    <property type="match status" value="1"/>
</dbReference>
<dbReference type="Pfam" id="PF02743">
    <property type="entry name" value="dCache_1"/>
    <property type="match status" value="1"/>
</dbReference>
<keyword evidence="2" id="KW-1003">Cell membrane</keyword>
<dbReference type="Proteomes" id="UP000272528">
    <property type="component" value="Chromosome"/>
</dbReference>
<dbReference type="AlphaFoldDB" id="A0A3Q8X2U4"/>
<dbReference type="CDD" id="cd06225">
    <property type="entry name" value="HAMP"/>
    <property type="match status" value="1"/>
</dbReference>
<organism evidence="11 12">
    <name type="scientific">Paenibacillus albus</name>
    <dbReference type="NCBI Taxonomy" id="2495582"/>
    <lineage>
        <taxon>Bacteria</taxon>
        <taxon>Bacillati</taxon>
        <taxon>Bacillota</taxon>
        <taxon>Bacilli</taxon>
        <taxon>Bacillales</taxon>
        <taxon>Paenibacillaceae</taxon>
        <taxon>Paenibacillus</taxon>
    </lineage>
</organism>
<evidence type="ECO:0000259" key="8">
    <source>
        <dbReference type="PROSITE" id="PS50883"/>
    </source>
</evidence>
<dbReference type="Gene3D" id="3.20.20.450">
    <property type="entry name" value="EAL domain"/>
    <property type="match status" value="1"/>
</dbReference>
<dbReference type="SUPFAM" id="SSF103190">
    <property type="entry name" value="Sensory domain-like"/>
    <property type="match status" value="1"/>
</dbReference>
<dbReference type="PANTHER" id="PTHR44757:SF2">
    <property type="entry name" value="BIOFILM ARCHITECTURE MAINTENANCE PROTEIN MBAA"/>
    <property type="match status" value="1"/>
</dbReference>
<dbReference type="SUPFAM" id="SSF158472">
    <property type="entry name" value="HAMP domain-like"/>
    <property type="match status" value="1"/>
</dbReference>
<dbReference type="InterPro" id="IPR029151">
    <property type="entry name" value="Sensor-like_sf"/>
</dbReference>
<keyword evidence="12" id="KW-1185">Reference proteome</keyword>
<comment type="subcellular location">
    <subcellularLocation>
        <location evidence="1">Cell membrane</location>
        <topology evidence="1">Multi-pass membrane protein</topology>
    </subcellularLocation>
</comment>
<dbReference type="PANTHER" id="PTHR44757">
    <property type="entry name" value="DIGUANYLATE CYCLASE DGCP"/>
    <property type="match status" value="1"/>
</dbReference>
<dbReference type="InterPro" id="IPR052155">
    <property type="entry name" value="Biofilm_reg_signaling"/>
</dbReference>
<evidence type="ECO:0000259" key="10">
    <source>
        <dbReference type="PROSITE" id="PS50887"/>
    </source>
</evidence>
<dbReference type="InterPro" id="IPR043128">
    <property type="entry name" value="Rev_trsase/Diguanyl_cyclase"/>
</dbReference>
<dbReference type="RefSeq" id="WP_126013348.1">
    <property type="nucleotide sequence ID" value="NZ_CP034437.1"/>
</dbReference>
<gene>
    <name evidence="11" type="ORF">EJC50_05410</name>
</gene>
<dbReference type="InterPro" id="IPR001633">
    <property type="entry name" value="EAL_dom"/>
</dbReference>
<dbReference type="CDD" id="cd01949">
    <property type="entry name" value="GGDEF"/>
    <property type="match status" value="1"/>
</dbReference>
<dbReference type="Gene3D" id="3.30.70.270">
    <property type="match status" value="1"/>
</dbReference>
<dbReference type="Pfam" id="PF00563">
    <property type="entry name" value="EAL"/>
    <property type="match status" value="1"/>
</dbReference>
<feature type="domain" description="HAMP" evidence="9">
    <location>
        <begin position="303"/>
        <end position="355"/>
    </location>
</feature>
<evidence type="ECO:0000256" key="2">
    <source>
        <dbReference type="ARBA" id="ARBA00022475"/>
    </source>
</evidence>
<keyword evidence="5 7" id="KW-0472">Membrane</keyword>
<feature type="domain" description="GGDEF" evidence="10">
    <location>
        <begin position="396"/>
        <end position="529"/>
    </location>
</feature>
<sequence length="807" mass="90524">MKWNSIKFMATALILSLGLAVILTFGYTSFKNTKSNFKQSYFKESQLKLEQAQLQFENLIRNANQFLAQFSQTNDTMSAATTKDPSRLNSLLQTVQQTILNSSSVKLGLANGMLYSGPSVKMPSSYDPREQVWYVVGKHSETKPVWTDPYLDYVNQKIIITASRTVWSPSGEPVGVLAVDFDLSSISGYIGGSKIGNKGFIMLLSPSGTILADTDNFAIGEKPFGNQFDAFASTAQGEPVEYSFKGKLYYIKLNLVRENGMAVVTGVSKTEINEDAWTVLYPVFIIGFICLALFGLVTYYFVLRGIAPLQRLVSLMKSVEHGDYSVHATIRTYNEIRSLSQSFNLMTEGIRKRDEELSASNDKIYRLAYFDSLTGLLNRRHLLETTADALSGNPDLGIAVIYVDLDNFKTINDTLGHSAGDYVLVEVASRLEAIAYPDKYASRIGGDEFVLVLHNVENRTMVEEALQQFICSIELPLNYRDQVCNVSASIGVSFYPEHGVTIEELLQKADMAMYQSKAKGKNQYCMFDKSIQLQITEKAYMERSIKEALRNKQFELYYQPIYDCSEGCITSVETLLRCHSPALSGIPTQTIIETAEQTGLIVPLDKWVLEEACRFASKLNAHRSRGIRVTVNVSANDIAQQGFVKQVEDALNRNQLKPDWLGLELTETVLINSFEGSRSKLEAIKEIGVSIYLDDFGTGYSSLHYLKLLPIDYVKIDKSFVNSMLQSERDGLFMKTLVELTHTIDLKVVAEGVETAEQESMLLHYQCDMLQGYHIGRPRNEEDTLRYLLNGANHQDAFKPIISIINH</sequence>
<evidence type="ECO:0000256" key="5">
    <source>
        <dbReference type="ARBA" id="ARBA00023136"/>
    </source>
</evidence>
<evidence type="ECO:0000256" key="1">
    <source>
        <dbReference type="ARBA" id="ARBA00004651"/>
    </source>
</evidence>
<dbReference type="SMART" id="SM00052">
    <property type="entry name" value="EAL"/>
    <property type="match status" value="1"/>
</dbReference>
<dbReference type="EMBL" id="CP034437">
    <property type="protein sequence ID" value="AZN39162.1"/>
    <property type="molecule type" value="Genomic_DNA"/>
</dbReference>
<dbReference type="InterPro" id="IPR033479">
    <property type="entry name" value="dCache_1"/>
</dbReference>
<feature type="coiled-coil region" evidence="6">
    <location>
        <begin position="42"/>
        <end position="69"/>
    </location>
</feature>
<dbReference type="CDD" id="cd01948">
    <property type="entry name" value="EAL"/>
    <property type="match status" value="1"/>
</dbReference>
<dbReference type="SUPFAM" id="SSF55073">
    <property type="entry name" value="Nucleotide cyclase"/>
    <property type="match status" value="1"/>
</dbReference>
<feature type="domain" description="EAL" evidence="8">
    <location>
        <begin position="538"/>
        <end position="792"/>
    </location>
</feature>
<dbReference type="GO" id="GO:0007165">
    <property type="term" value="P:signal transduction"/>
    <property type="evidence" value="ECO:0007669"/>
    <property type="project" value="InterPro"/>
</dbReference>
<dbReference type="Gene3D" id="3.30.450.20">
    <property type="entry name" value="PAS domain"/>
    <property type="match status" value="2"/>
</dbReference>
<name>A0A3Q8X2U4_9BACL</name>
<dbReference type="Gene3D" id="1.10.8.500">
    <property type="entry name" value="HAMP domain in histidine kinase"/>
    <property type="match status" value="1"/>
</dbReference>
<evidence type="ECO:0000313" key="12">
    <source>
        <dbReference type="Proteomes" id="UP000272528"/>
    </source>
</evidence>
<dbReference type="NCBIfam" id="TIGR00254">
    <property type="entry name" value="GGDEF"/>
    <property type="match status" value="1"/>
</dbReference>
<dbReference type="Pfam" id="PF00990">
    <property type="entry name" value="GGDEF"/>
    <property type="match status" value="1"/>
</dbReference>
<dbReference type="OrthoDB" id="9759607at2"/>
<dbReference type="PROSITE" id="PS50885">
    <property type="entry name" value="HAMP"/>
    <property type="match status" value="1"/>
</dbReference>
<dbReference type="GO" id="GO:0005886">
    <property type="term" value="C:plasma membrane"/>
    <property type="evidence" value="ECO:0007669"/>
    <property type="project" value="UniProtKB-SubCell"/>
</dbReference>
<dbReference type="InterPro" id="IPR003660">
    <property type="entry name" value="HAMP_dom"/>
</dbReference>
<evidence type="ECO:0000256" key="6">
    <source>
        <dbReference type="SAM" id="Coils"/>
    </source>
</evidence>
<dbReference type="InterPro" id="IPR000160">
    <property type="entry name" value="GGDEF_dom"/>
</dbReference>
<protein>
    <submittedName>
        <fullName evidence="11">EAL domain-containing protein</fullName>
    </submittedName>
</protein>
<evidence type="ECO:0000256" key="7">
    <source>
        <dbReference type="SAM" id="Phobius"/>
    </source>
</evidence>
<evidence type="ECO:0000259" key="9">
    <source>
        <dbReference type="PROSITE" id="PS50885"/>
    </source>
</evidence>
<keyword evidence="4 7" id="KW-1133">Transmembrane helix</keyword>